<dbReference type="EMBL" id="BLLK01000019">
    <property type="protein sequence ID" value="GFH44181.1"/>
    <property type="molecule type" value="Genomic_DNA"/>
</dbReference>
<dbReference type="AlphaFoldDB" id="A0AAD3CG49"/>
<sequence length="252" mass="27259">MTSDESMNLNRRKLQVLAVSFTKLLFGILFLVGSIYTHTDLLLKLGKVCDGSISCVVDFMSGFLLAGAGFLLVSVIIEGVITGYEGIYGTFLNSIGSMLLFGAIAAELEAGRLGINAQKIPNLIGGLWTTAGFCIMIGQVSLAWSQKFQGVWITVSYVISFIGAIFLTAAGAMRTDHAIEKYKDIEKYFDTLADIMIVGSIFYMIHSFVYGFALSNYKLDEGSKKEDNGGSEIVFPVAPLTRANAEPNPNAV</sequence>
<keyword evidence="1" id="KW-0472">Membrane</keyword>
<keyword evidence="1" id="KW-1133">Transmembrane helix</keyword>
<dbReference type="Proteomes" id="UP001054902">
    <property type="component" value="Unassembled WGS sequence"/>
</dbReference>
<keyword evidence="1" id="KW-0812">Transmembrane</keyword>
<feature type="transmembrane region" description="Helical" evidence="1">
    <location>
        <begin position="192"/>
        <end position="213"/>
    </location>
</feature>
<gene>
    <name evidence="2" type="ORF">CTEN210_00655</name>
</gene>
<evidence type="ECO:0000256" key="1">
    <source>
        <dbReference type="SAM" id="Phobius"/>
    </source>
</evidence>
<feature type="transmembrane region" description="Helical" evidence="1">
    <location>
        <begin position="87"/>
        <end position="108"/>
    </location>
</feature>
<feature type="transmembrane region" description="Helical" evidence="1">
    <location>
        <begin position="56"/>
        <end position="81"/>
    </location>
</feature>
<evidence type="ECO:0000313" key="3">
    <source>
        <dbReference type="Proteomes" id="UP001054902"/>
    </source>
</evidence>
<feature type="transmembrane region" description="Helical" evidence="1">
    <location>
        <begin position="16"/>
        <end position="36"/>
    </location>
</feature>
<organism evidence="2 3">
    <name type="scientific">Chaetoceros tenuissimus</name>
    <dbReference type="NCBI Taxonomy" id="426638"/>
    <lineage>
        <taxon>Eukaryota</taxon>
        <taxon>Sar</taxon>
        <taxon>Stramenopiles</taxon>
        <taxon>Ochrophyta</taxon>
        <taxon>Bacillariophyta</taxon>
        <taxon>Coscinodiscophyceae</taxon>
        <taxon>Chaetocerotophycidae</taxon>
        <taxon>Chaetocerotales</taxon>
        <taxon>Chaetocerotaceae</taxon>
        <taxon>Chaetoceros</taxon>
    </lineage>
</organism>
<feature type="transmembrane region" description="Helical" evidence="1">
    <location>
        <begin position="150"/>
        <end position="172"/>
    </location>
</feature>
<proteinExistence type="predicted"/>
<protein>
    <submittedName>
        <fullName evidence="2">Uncharacterized protein</fullName>
    </submittedName>
</protein>
<evidence type="ECO:0000313" key="2">
    <source>
        <dbReference type="EMBL" id="GFH44181.1"/>
    </source>
</evidence>
<name>A0AAD3CG49_9STRA</name>
<comment type="caution">
    <text evidence="2">The sequence shown here is derived from an EMBL/GenBank/DDBJ whole genome shotgun (WGS) entry which is preliminary data.</text>
</comment>
<reference evidence="2 3" key="1">
    <citation type="journal article" date="2021" name="Sci. Rep.">
        <title>The genome of the diatom Chaetoceros tenuissimus carries an ancient integrated fragment of an extant virus.</title>
        <authorList>
            <person name="Hongo Y."/>
            <person name="Kimura K."/>
            <person name="Takaki Y."/>
            <person name="Yoshida Y."/>
            <person name="Baba S."/>
            <person name="Kobayashi G."/>
            <person name="Nagasaki K."/>
            <person name="Hano T."/>
            <person name="Tomaru Y."/>
        </authorList>
    </citation>
    <scope>NUCLEOTIDE SEQUENCE [LARGE SCALE GENOMIC DNA]</scope>
    <source>
        <strain evidence="2 3">NIES-3715</strain>
    </source>
</reference>
<feature type="transmembrane region" description="Helical" evidence="1">
    <location>
        <begin position="120"/>
        <end position="144"/>
    </location>
</feature>
<accession>A0AAD3CG49</accession>
<keyword evidence="3" id="KW-1185">Reference proteome</keyword>